<protein>
    <submittedName>
        <fullName evidence="1">Uncharacterized protein</fullName>
    </submittedName>
</protein>
<gene>
    <name evidence="1" type="ORF">BGW38_005797</name>
</gene>
<name>A0A9P6FMZ0_9FUNG</name>
<reference evidence="1" key="1">
    <citation type="journal article" date="2020" name="Fungal Divers.">
        <title>Resolving the Mortierellaceae phylogeny through synthesis of multi-gene phylogenetics and phylogenomics.</title>
        <authorList>
            <person name="Vandepol N."/>
            <person name="Liber J."/>
            <person name="Desiro A."/>
            <person name="Na H."/>
            <person name="Kennedy M."/>
            <person name="Barry K."/>
            <person name="Grigoriev I.V."/>
            <person name="Miller A.N."/>
            <person name="O'Donnell K."/>
            <person name="Stajich J.E."/>
            <person name="Bonito G."/>
        </authorList>
    </citation>
    <scope>NUCLEOTIDE SEQUENCE</scope>
    <source>
        <strain evidence="1">KOD1015</strain>
    </source>
</reference>
<evidence type="ECO:0000313" key="2">
    <source>
        <dbReference type="Proteomes" id="UP000780801"/>
    </source>
</evidence>
<dbReference type="EMBL" id="JAABOA010003685">
    <property type="protein sequence ID" value="KAF9578407.1"/>
    <property type="molecule type" value="Genomic_DNA"/>
</dbReference>
<proteinExistence type="predicted"/>
<sequence>MTILQTPVPSWTRFHIENITACIPVLMPKELRNGHTICKYVTIKSHDDDRLYPVKTLAEYLDRVKTFHIMVEHPKDESVKYRPLLRNTGHFNKSIGSQRNSNHLKAITNKLDLPPGIKPPKPRAIGSTAAIQKGATIDDVRVQGYWFASVIFDKHRGTSTNFTTLTLS</sequence>
<evidence type="ECO:0000313" key="1">
    <source>
        <dbReference type="EMBL" id="KAF9578407.1"/>
    </source>
</evidence>
<comment type="caution">
    <text evidence="1">The sequence shown here is derived from an EMBL/GenBank/DDBJ whole genome shotgun (WGS) entry which is preliminary data.</text>
</comment>
<keyword evidence="2" id="KW-1185">Reference proteome</keyword>
<organism evidence="1 2">
    <name type="scientific">Lunasporangiospora selenospora</name>
    <dbReference type="NCBI Taxonomy" id="979761"/>
    <lineage>
        <taxon>Eukaryota</taxon>
        <taxon>Fungi</taxon>
        <taxon>Fungi incertae sedis</taxon>
        <taxon>Mucoromycota</taxon>
        <taxon>Mortierellomycotina</taxon>
        <taxon>Mortierellomycetes</taxon>
        <taxon>Mortierellales</taxon>
        <taxon>Mortierellaceae</taxon>
        <taxon>Lunasporangiospora</taxon>
    </lineage>
</organism>
<dbReference type="AlphaFoldDB" id="A0A9P6FMZ0"/>
<dbReference type="Proteomes" id="UP000780801">
    <property type="component" value="Unassembled WGS sequence"/>
</dbReference>
<accession>A0A9P6FMZ0</accession>
<dbReference type="OrthoDB" id="5588333at2759"/>